<dbReference type="InterPro" id="IPR048031">
    <property type="entry name" value="ScyD/ScyE-like"/>
</dbReference>
<dbReference type="NCBIfam" id="NF033206">
    <property type="entry name" value="ScyE_fam"/>
    <property type="match status" value="1"/>
</dbReference>
<protein>
    <recommendedName>
        <fullName evidence="5">ScyD/ScyE family protein</fullName>
    </recommendedName>
</protein>
<feature type="chain" id="PRO_5047438287" description="ScyD/ScyE family protein" evidence="2">
    <location>
        <begin position="29"/>
        <end position="387"/>
    </location>
</feature>
<evidence type="ECO:0008006" key="5">
    <source>
        <dbReference type="Google" id="ProtNLM"/>
    </source>
</evidence>
<feature type="compositionally biased region" description="Basic and acidic residues" evidence="1">
    <location>
        <begin position="174"/>
        <end position="189"/>
    </location>
</feature>
<proteinExistence type="predicted"/>
<organism evidence="3 4">
    <name type="scientific">Ornithinimicrobium pekingense</name>
    <dbReference type="NCBI Taxonomy" id="384677"/>
    <lineage>
        <taxon>Bacteria</taxon>
        <taxon>Bacillati</taxon>
        <taxon>Actinomycetota</taxon>
        <taxon>Actinomycetes</taxon>
        <taxon>Micrococcales</taxon>
        <taxon>Ornithinimicrobiaceae</taxon>
        <taxon>Ornithinimicrobium</taxon>
    </lineage>
</organism>
<accession>A0ABQ2F9T9</accession>
<evidence type="ECO:0000256" key="1">
    <source>
        <dbReference type="SAM" id="MobiDB-lite"/>
    </source>
</evidence>
<dbReference type="Gene3D" id="2.120.10.30">
    <property type="entry name" value="TolB, C-terminal domain"/>
    <property type="match status" value="1"/>
</dbReference>
<feature type="region of interest" description="Disordered" evidence="1">
    <location>
        <begin position="169"/>
        <end position="199"/>
    </location>
</feature>
<dbReference type="EMBL" id="BMLB01000004">
    <property type="protein sequence ID" value="GGK72534.1"/>
    <property type="molecule type" value="Genomic_DNA"/>
</dbReference>
<dbReference type="SUPFAM" id="SSF63825">
    <property type="entry name" value="YWTD domain"/>
    <property type="match status" value="1"/>
</dbReference>
<dbReference type="RefSeq" id="WP_051145636.1">
    <property type="nucleotide sequence ID" value="NZ_BMLB01000004.1"/>
</dbReference>
<reference evidence="4" key="1">
    <citation type="journal article" date="2019" name="Int. J. Syst. Evol. Microbiol.">
        <title>The Global Catalogue of Microorganisms (GCM) 10K type strain sequencing project: providing services to taxonomists for standard genome sequencing and annotation.</title>
        <authorList>
            <consortium name="The Broad Institute Genomics Platform"/>
            <consortium name="The Broad Institute Genome Sequencing Center for Infectious Disease"/>
            <person name="Wu L."/>
            <person name="Ma J."/>
        </authorList>
    </citation>
    <scope>NUCLEOTIDE SEQUENCE [LARGE SCALE GENOMIC DNA]</scope>
    <source>
        <strain evidence="4">CGMCC 1.5362</strain>
    </source>
</reference>
<gene>
    <name evidence="3" type="ORF">GCM10011509_21370</name>
</gene>
<keyword evidence="2" id="KW-0732">Signal</keyword>
<evidence type="ECO:0000256" key="2">
    <source>
        <dbReference type="SAM" id="SignalP"/>
    </source>
</evidence>
<feature type="signal peptide" evidence="2">
    <location>
        <begin position="1"/>
        <end position="28"/>
    </location>
</feature>
<sequence length="387" mass="40666">MSSTPTRALVGLALAGLVTASVVPVATAGERKGGDDRGRVVATGLDSPRHLSASARGDLYVAEAGEGGDDCVLGEAPGEPEPVEVCGGTTGAVTRVTHRGHQSRVVTGLPSLRLGEDVIGTSDAELHGRTLMISVGLGNPPETRDHLVEEHGRAYARLATVQSARLKGSHTTRLRTEADLARSETRRNPDGGLLDTNPNSIARDRGGWVVADAGANDVLRLTDKGRLRLVTVLPEGMAEAPPFLELPPGTQIPFQPVPTSAVRGPDGAIYVSQLTGFPFPQDGAGIWRVGRDGVARPWATGLTNVTDLAFDHKGRLYAVQLSDVGLLNETGLPSGSLVQVRKNGNHRTVVDDLDAPFGVALHRGDAYITTCTVCADGGQVMRFDLDR</sequence>
<comment type="caution">
    <text evidence="3">The sequence shown here is derived from an EMBL/GenBank/DDBJ whole genome shotgun (WGS) entry which is preliminary data.</text>
</comment>
<name>A0ABQ2F9T9_9MICO</name>
<evidence type="ECO:0000313" key="4">
    <source>
        <dbReference type="Proteomes" id="UP000662111"/>
    </source>
</evidence>
<dbReference type="Proteomes" id="UP000662111">
    <property type="component" value="Unassembled WGS sequence"/>
</dbReference>
<keyword evidence="4" id="KW-1185">Reference proteome</keyword>
<dbReference type="InterPro" id="IPR011042">
    <property type="entry name" value="6-blade_b-propeller_TolB-like"/>
</dbReference>
<evidence type="ECO:0000313" key="3">
    <source>
        <dbReference type="EMBL" id="GGK72534.1"/>
    </source>
</evidence>